<dbReference type="EMBL" id="MTSE01000037">
    <property type="protein sequence ID" value="OUJ69181.1"/>
    <property type="molecule type" value="Genomic_DNA"/>
</dbReference>
<proteinExistence type="predicted"/>
<dbReference type="Proteomes" id="UP000194873">
    <property type="component" value="Unassembled WGS sequence"/>
</dbReference>
<dbReference type="PANTHER" id="PTHR42878:SF7">
    <property type="entry name" value="SENSOR HISTIDINE KINASE GLRK"/>
    <property type="match status" value="1"/>
</dbReference>
<evidence type="ECO:0000256" key="2">
    <source>
        <dbReference type="ARBA" id="ARBA00012438"/>
    </source>
</evidence>
<dbReference type="GO" id="GO:0007234">
    <property type="term" value="P:osmosensory signaling via phosphorelay pathway"/>
    <property type="evidence" value="ECO:0007669"/>
    <property type="project" value="TreeGrafter"/>
</dbReference>
<dbReference type="InterPro" id="IPR003594">
    <property type="entry name" value="HATPase_dom"/>
</dbReference>
<evidence type="ECO:0000256" key="5">
    <source>
        <dbReference type="ARBA" id="ARBA00022741"/>
    </source>
</evidence>
<dbReference type="InterPro" id="IPR004358">
    <property type="entry name" value="Sig_transdc_His_kin-like_C"/>
</dbReference>
<dbReference type="Gene3D" id="3.30.450.20">
    <property type="entry name" value="PAS domain"/>
    <property type="match status" value="4"/>
</dbReference>
<evidence type="ECO:0000256" key="4">
    <source>
        <dbReference type="ARBA" id="ARBA00022679"/>
    </source>
</evidence>
<keyword evidence="9" id="KW-0175">Coiled coil</keyword>
<evidence type="ECO:0000256" key="3">
    <source>
        <dbReference type="ARBA" id="ARBA00022553"/>
    </source>
</evidence>
<keyword evidence="4" id="KW-0808">Transferase</keyword>
<dbReference type="InterPro" id="IPR036890">
    <property type="entry name" value="HATPase_C_sf"/>
</dbReference>
<dbReference type="Gene3D" id="3.30.565.10">
    <property type="entry name" value="Histidine kinase-like ATPase, C-terminal domain"/>
    <property type="match status" value="1"/>
</dbReference>
<evidence type="ECO:0000256" key="7">
    <source>
        <dbReference type="ARBA" id="ARBA00022840"/>
    </source>
</evidence>
<dbReference type="GO" id="GO:0000156">
    <property type="term" value="F:phosphorelay response regulator activity"/>
    <property type="evidence" value="ECO:0007669"/>
    <property type="project" value="TreeGrafter"/>
</dbReference>
<evidence type="ECO:0000313" key="12">
    <source>
        <dbReference type="EMBL" id="OUJ69181.1"/>
    </source>
</evidence>
<dbReference type="InterPro" id="IPR000700">
    <property type="entry name" value="PAS-assoc_C"/>
</dbReference>
<dbReference type="InterPro" id="IPR005467">
    <property type="entry name" value="His_kinase_dom"/>
</dbReference>
<evidence type="ECO:0000256" key="6">
    <source>
        <dbReference type="ARBA" id="ARBA00022777"/>
    </source>
</evidence>
<dbReference type="Gene3D" id="1.10.287.130">
    <property type="match status" value="1"/>
</dbReference>
<evidence type="ECO:0000256" key="1">
    <source>
        <dbReference type="ARBA" id="ARBA00000085"/>
    </source>
</evidence>
<dbReference type="Pfam" id="PF00512">
    <property type="entry name" value="HisKA"/>
    <property type="match status" value="1"/>
</dbReference>
<dbReference type="SMART" id="SM00387">
    <property type="entry name" value="HATPase_c"/>
    <property type="match status" value="1"/>
</dbReference>
<dbReference type="GO" id="GO:0000155">
    <property type="term" value="F:phosphorelay sensor kinase activity"/>
    <property type="evidence" value="ECO:0007669"/>
    <property type="project" value="InterPro"/>
</dbReference>
<dbReference type="EC" id="2.7.13.3" evidence="2"/>
<dbReference type="PROSITE" id="PS50109">
    <property type="entry name" value="HIS_KIN"/>
    <property type="match status" value="1"/>
</dbReference>
<sequence length="824" mass="92037">MPTIVPIADLFTPDDWQIVLEVSLTGIHLAQPVYAAASTDIVDFLLEYVNPAGQHMTGLPERPDATLLQRFPHAVASGIFQYYRRVFETGESAPYQTNYQADGLDNYFKITARRSGERLVVSFTDTSDQDRSAVEQALRQTQATEQDARAEVEVQRQRFHEVLLQLPAYVAAYHGPDHRYQFVNPPYQGMFPHRSFAGRPFREAIPESEGLGVAALFDQVYQTGEPHYLPEMEGWFDFHGTGQPEQVFVKLSLHPLRNAQGQVDGILDFSYNITEQVLARRQLEQLNQELETRVQERTRQLSEQQALLRQLLSHLPAAIATLSGPEHRFSFANARYQYLVGDRAQVGLTVAEALPEVVEQGVIELLDRVYETGEPYLGRNVMIMLEQPPGPPHQFYYDLTYLPLRDEQGKMQGQLIFAVEVTEQVRARRQTALLQAQVLAAAQRRAQERQDILRVFANAPLAVALLREPDHQLDYWNVLFDQYFPGAERGVAVEKMLPALATPEVVAQLDRLYQSGATYQSAPTLLPGATLGSAPRYVLFTYQAYQESGRVAGVALFLQDVTEQVLGRQQVQHLNEELTATNQELQLSNARLTRTNADLDTFVYTVSHDLKSPITNLEGLLTALRDTLPLDEQQQPLMAPLLELLDSTVSRLRLTIDQLTELIQLQQTPAGPMQPVLLGPLVTAVLEDLEAEVTGGAQAQLEVAIPAGLSVRFAPANLRSIVYNLLSNALKYRHPARPAQVRVHAERQPAAVVLTVADNGLGISESQQQRLFQVFQRLHTHVEGTGVGLYMIKRLVENGGGTIAVKSQPNVGTTFTVTFPAQAH</sequence>
<evidence type="ECO:0000313" key="13">
    <source>
        <dbReference type="Proteomes" id="UP000194873"/>
    </source>
</evidence>
<dbReference type="PROSITE" id="PS50113">
    <property type="entry name" value="PAC"/>
    <property type="match status" value="1"/>
</dbReference>
<dbReference type="PANTHER" id="PTHR42878">
    <property type="entry name" value="TWO-COMPONENT HISTIDINE KINASE"/>
    <property type="match status" value="1"/>
</dbReference>
<dbReference type="InterPro" id="IPR013656">
    <property type="entry name" value="PAS_4"/>
</dbReference>
<dbReference type="GO" id="GO:0005524">
    <property type="term" value="F:ATP binding"/>
    <property type="evidence" value="ECO:0007669"/>
    <property type="project" value="UniProtKB-KW"/>
</dbReference>
<evidence type="ECO:0000259" key="10">
    <source>
        <dbReference type="PROSITE" id="PS50109"/>
    </source>
</evidence>
<organism evidence="12 13">
    <name type="scientific">Hymenobacter crusticola</name>
    <dbReference type="NCBI Taxonomy" id="1770526"/>
    <lineage>
        <taxon>Bacteria</taxon>
        <taxon>Pseudomonadati</taxon>
        <taxon>Bacteroidota</taxon>
        <taxon>Cytophagia</taxon>
        <taxon>Cytophagales</taxon>
        <taxon>Hymenobacteraceae</taxon>
        <taxon>Hymenobacter</taxon>
    </lineage>
</organism>
<reference evidence="12 13" key="1">
    <citation type="submission" date="2017-01" db="EMBL/GenBank/DDBJ databases">
        <title>A new Hymenobacter.</title>
        <authorList>
            <person name="Liang Y."/>
            <person name="Feng F."/>
        </authorList>
    </citation>
    <scope>NUCLEOTIDE SEQUENCE [LARGE SCALE GENOMIC DNA]</scope>
    <source>
        <strain evidence="12">MIMBbqt21</strain>
    </source>
</reference>
<dbReference type="Pfam" id="PF02518">
    <property type="entry name" value="HATPase_c"/>
    <property type="match status" value="1"/>
</dbReference>
<dbReference type="InterPro" id="IPR003661">
    <property type="entry name" value="HisK_dim/P_dom"/>
</dbReference>
<dbReference type="SUPFAM" id="SSF47384">
    <property type="entry name" value="Homodimeric domain of signal transducing histidine kinase"/>
    <property type="match status" value="1"/>
</dbReference>
<dbReference type="AlphaFoldDB" id="A0A243W6A9"/>
<comment type="caution">
    <text evidence="12">The sequence shown here is derived from an EMBL/GenBank/DDBJ whole genome shotgun (WGS) entry which is preliminary data.</text>
</comment>
<comment type="catalytic activity">
    <reaction evidence="1">
        <text>ATP + protein L-histidine = ADP + protein N-phospho-L-histidine.</text>
        <dbReference type="EC" id="2.7.13.3"/>
    </reaction>
</comment>
<dbReference type="SUPFAM" id="SSF55785">
    <property type="entry name" value="PYP-like sensor domain (PAS domain)"/>
    <property type="match status" value="2"/>
</dbReference>
<evidence type="ECO:0000259" key="11">
    <source>
        <dbReference type="PROSITE" id="PS50113"/>
    </source>
</evidence>
<dbReference type="InterPro" id="IPR050351">
    <property type="entry name" value="BphY/WalK/GraS-like"/>
</dbReference>
<dbReference type="SUPFAM" id="SSF55874">
    <property type="entry name" value="ATPase domain of HSP90 chaperone/DNA topoisomerase II/histidine kinase"/>
    <property type="match status" value="1"/>
</dbReference>
<name>A0A243W6A9_9BACT</name>
<evidence type="ECO:0000256" key="9">
    <source>
        <dbReference type="SAM" id="Coils"/>
    </source>
</evidence>
<dbReference type="Pfam" id="PF08448">
    <property type="entry name" value="PAS_4"/>
    <property type="match status" value="3"/>
</dbReference>
<dbReference type="SMART" id="SM00388">
    <property type="entry name" value="HisKA"/>
    <property type="match status" value="1"/>
</dbReference>
<dbReference type="RefSeq" id="WP_086597210.1">
    <property type="nucleotide sequence ID" value="NZ_MTSE01000037.1"/>
</dbReference>
<feature type="coiled-coil region" evidence="9">
    <location>
        <begin position="568"/>
        <end position="595"/>
    </location>
</feature>
<dbReference type="GO" id="GO:0030295">
    <property type="term" value="F:protein kinase activator activity"/>
    <property type="evidence" value="ECO:0007669"/>
    <property type="project" value="TreeGrafter"/>
</dbReference>
<dbReference type="OrthoDB" id="9766459at2"/>
<dbReference type="CDD" id="cd00082">
    <property type="entry name" value="HisKA"/>
    <property type="match status" value="1"/>
</dbReference>
<dbReference type="InterPro" id="IPR035965">
    <property type="entry name" value="PAS-like_dom_sf"/>
</dbReference>
<dbReference type="PRINTS" id="PR00344">
    <property type="entry name" value="BCTRLSENSOR"/>
</dbReference>
<keyword evidence="6" id="KW-0418">Kinase</keyword>
<dbReference type="InterPro" id="IPR036097">
    <property type="entry name" value="HisK_dim/P_sf"/>
</dbReference>
<keyword evidence="8" id="KW-0902">Two-component regulatory system</keyword>
<protein>
    <recommendedName>
        <fullName evidence="2">histidine kinase</fullName>
        <ecNumber evidence="2">2.7.13.3</ecNumber>
    </recommendedName>
</protein>
<evidence type="ECO:0000256" key="8">
    <source>
        <dbReference type="ARBA" id="ARBA00023012"/>
    </source>
</evidence>
<feature type="coiled-coil region" evidence="9">
    <location>
        <begin position="273"/>
        <end position="307"/>
    </location>
</feature>
<gene>
    <name evidence="12" type="ORF">BXP70_26910</name>
</gene>
<keyword evidence="13" id="KW-1185">Reference proteome</keyword>
<keyword evidence="5" id="KW-0547">Nucleotide-binding</keyword>
<feature type="domain" description="PAC" evidence="11">
    <location>
        <begin position="230"/>
        <end position="285"/>
    </location>
</feature>
<keyword evidence="3" id="KW-0597">Phosphoprotein</keyword>
<feature type="domain" description="Histidine kinase" evidence="10">
    <location>
        <begin position="605"/>
        <end position="823"/>
    </location>
</feature>
<accession>A0A243W6A9</accession>
<keyword evidence="7" id="KW-0067">ATP-binding</keyword>